<feature type="compositionally biased region" description="Basic and acidic residues" evidence="1">
    <location>
        <begin position="81"/>
        <end position="95"/>
    </location>
</feature>
<name>A0A851M5N8_CORCR</name>
<dbReference type="Proteomes" id="UP000621168">
    <property type="component" value="Unassembled WGS sequence"/>
</dbReference>
<evidence type="ECO:0000313" key="2">
    <source>
        <dbReference type="EMBL" id="NXC22292.1"/>
    </source>
</evidence>
<feature type="region of interest" description="Disordered" evidence="1">
    <location>
        <begin position="73"/>
        <end position="95"/>
    </location>
</feature>
<dbReference type="EMBL" id="WBMX01015409">
    <property type="protein sequence ID" value="NXC22292.1"/>
    <property type="molecule type" value="Genomic_DNA"/>
</dbReference>
<proteinExistence type="predicted"/>
<feature type="non-terminal residue" evidence="2">
    <location>
        <position position="1"/>
    </location>
</feature>
<reference evidence="2" key="1">
    <citation type="submission" date="2019-09" db="EMBL/GenBank/DDBJ databases">
        <title>Bird 10,000 Genomes (B10K) Project - Family phase.</title>
        <authorList>
            <person name="Zhang G."/>
        </authorList>
    </citation>
    <scope>NUCLEOTIDE SEQUENCE</scope>
    <source>
        <strain evidence="2">B10K-CU-031-40</strain>
    </source>
</reference>
<feature type="non-terminal residue" evidence="2">
    <location>
        <position position="116"/>
    </location>
</feature>
<gene>
    <name evidence="2" type="primary">Fhad1</name>
    <name evidence="2" type="ORF">CORCRI_R02397</name>
</gene>
<organism evidence="2 3">
    <name type="scientific">Corythaeola cristata</name>
    <name type="common">Great blue turaco</name>
    <dbReference type="NCBI Taxonomy" id="103954"/>
    <lineage>
        <taxon>Eukaryota</taxon>
        <taxon>Metazoa</taxon>
        <taxon>Chordata</taxon>
        <taxon>Craniata</taxon>
        <taxon>Vertebrata</taxon>
        <taxon>Euteleostomi</taxon>
        <taxon>Archelosauria</taxon>
        <taxon>Archosauria</taxon>
        <taxon>Dinosauria</taxon>
        <taxon>Saurischia</taxon>
        <taxon>Theropoda</taxon>
        <taxon>Coelurosauria</taxon>
        <taxon>Aves</taxon>
        <taxon>Neognathae</taxon>
        <taxon>Neoaves</taxon>
        <taxon>Otidimorphae</taxon>
        <taxon>Musophagiformes</taxon>
        <taxon>Musophagidae</taxon>
        <taxon>Corythaeola</taxon>
    </lineage>
</organism>
<protein>
    <submittedName>
        <fullName evidence="2">FHAD1 protein</fullName>
    </submittedName>
</protein>
<dbReference type="OrthoDB" id="687730at2759"/>
<evidence type="ECO:0000256" key="1">
    <source>
        <dbReference type="SAM" id="MobiDB-lite"/>
    </source>
</evidence>
<evidence type="ECO:0000313" key="3">
    <source>
        <dbReference type="Proteomes" id="UP000621168"/>
    </source>
</evidence>
<dbReference type="AlphaFoldDB" id="A0A851M5N8"/>
<sequence length="116" mass="13136">QAEEELSEACARRARQLQEMGRRERLLRGAARRAEEQLESFKARVMGVCAPAAAGAAGRAITEQQVIEKVRQVSQESQQSRTREKRLQEELSSRLSKDEEVSTALEVLKKSLRELQ</sequence>
<keyword evidence="3" id="KW-1185">Reference proteome</keyword>
<comment type="caution">
    <text evidence="2">The sequence shown here is derived from an EMBL/GenBank/DDBJ whole genome shotgun (WGS) entry which is preliminary data.</text>
</comment>
<accession>A0A851M5N8</accession>